<comment type="subcellular location">
    <subcellularLocation>
        <location evidence="1 7 8">Cytoplasm</location>
    </subcellularLocation>
</comment>
<name>A0A1H6LRV4_9GAMM</name>
<accession>A0A1H6LRV4</accession>
<dbReference type="Gene3D" id="3.40.1190.10">
    <property type="entry name" value="Mur-like, catalytic domain"/>
    <property type="match status" value="1"/>
</dbReference>
<dbReference type="PANTHER" id="PTHR43692">
    <property type="entry name" value="UDP-N-ACETYLMURAMOYLALANINE--D-GLUTAMATE LIGASE"/>
    <property type="match status" value="1"/>
</dbReference>
<comment type="function">
    <text evidence="7 8">Cell wall formation. Catalyzes the addition of glutamate to the nucleotide precursor UDP-N-acetylmuramoyl-L-alanine (UMA).</text>
</comment>
<dbReference type="Pfam" id="PF02875">
    <property type="entry name" value="Mur_ligase_C"/>
    <property type="match status" value="1"/>
</dbReference>
<dbReference type="EC" id="6.3.2.9" evidence="7 8"/>
<dbReference type="PANTHER" id="PTHR43692:SF1">
    <property type="entry name" value="UDP-N-ACETYLMURAMOYLALANINE--D-GLUTAMATE LIGASE"/>
    <property type="match status" value="1"/>
</dbReference>
<keyword evidence="6 7" id="KW-0067">ATP-binding</keyword>
<comment type="pathway">
    <text evidence="2 7 8">Cell wall biogenesis; peptidoglycan biosynthesis.</text>
</comment>
<feature type="domain" description="Mur ligase C-terminal" evidence="9">
    <location>
        <begin position="297"/>
        <end position="406"/>
    </location>
</feature>
<dbReference type="InterPro" id="IPR036565">
    <property type="entry name" value="Mur-like_cat_sf"/>
</dbReference>
<dbReference type="SUPFAM" id="SSF53244">
    <property type="entry name" value="MurD-like peptide ligases, peptide-binding domain"/>
    <property type="match status" value="1"/>
</dbReference>
<dbReference type="GO" id="GO:0009252">
    <property type="term" value="P:peptidoglycan biosynthetic process"/>
    <property type="evidence" value="ECO:0007669"/>
    <property type="project" value="UniProtKB-UniRule"/>
</dbReference>
<dbReference type="Gene3D" id="3.90.190.20">
    <property type="entry name" value="Mur ligase, C-terminal domain"/>
    <property type="match status" value="1"/>
</dbReference>
<evidence type="ECO:0000259" key="10">
    <source>
        <dbReference type="Pfam" id="PF08245"/>
    </source>
</evidence>
<keyword evidence="7 8" id="KW-0133">Cell shape</keyword>
<dbReference type="GO" id="GO:0008360">
    <property type="term" value="P:regulation of cell shape"/>
    <property type="evidence" value="ECO:0007669"/>
    <property type="project" value="UniProtKB-KW"/>
</dbReference>
<feature type="domain" description="Mur ligase central" evidence="10">
    <location>
        <begin position="106"/>
        <end position="274"/>
    </location>
</feature>
<keyword evidence="7 8" id="KW-0132">Cell division</keyword>
<dbReference type="GO" id="GO:0005524">
    <property type="term" value="F:ATP binding"/>
    <property type="evidence" value="ECO:0007669"/>
    <property type="project" value="UniProtKB-UniRule"/>
</dbReference>
<evidence type="ECO:0000259" key="9">
    <source>
        <dbReference type="Pfam" id="PF02875"/>
    </source>
</evidence>
<dbReference type="HAMAP" id="MF_00639">
    <property type="entry name" value="MurD"/>
    <property type="match status" value="1"/>
</dbReference>
<dbReference type="Pfam" id="PF21799">
    <property type="entry name" value="MurD-like_N"/>
    <property type="match status" value="1"/>
</dbReference>
<dbReference type="InterPro" id="IPR013221">
    <property type="entry name" value="Mur_ligase_cen"/>
</dbReference>
<dbReference type="GO" id="GO:0008764">
    <property type="term" value="F:UDP-N-acetylmuramoylalanine-D-glutamate ligase activity"/>
    <property type="evidence" value="ECO:0007669"/>
    <property type="project" value="UniProtKB-UniRule"/>
</dbReference>
<keyword evidence="4 7" id="KW-0436">Ligase</keyword>
<dbReference type="SUPFAM" id="SSF51984">
    <property type="entry name" value="MurCD N-terminal domain"/>
    <property type="match status" value="1"/>
</dbReference>
<gene>
    <name evidence="7" type="primary">murD</name>
    <name evidence="11" type="ORF">BAZSYMA_ACONTIG00295_0</name>
</gene>
<evidence type="ECO:0000313" key="11">
    <source>
        <dbReference type="EMBL" id="SEH91426.1"/>
    </source>
</evidence>
<keyword evidence="5 7" id="KW-0547">Nucleotide-binding</keyword>
<dbReference type="UniPathway" id="UPA00219"/>
<evidence type="ECO:0000256" key="4">
    <source>
        <dbReference type="ARBA" id="ARBA00022598"/>
    </source>
</evidence>
<dbReference type="SUPFAM" id="SSF53623">
    <property type="entry name" value="MurD-like peptide ligases, catalytic domain"/>
    <property type="match status" value="1"/>
</dbReference>
<evidence type="ECO:0000256" key="3">
    <source>
        <dbReference type="ARBA" id="ARBA00022490"/>
    </source>
</evidence>
<dbReference type="Proteomes" id="UP000198988">
    <property type="component" value="Unassembled WGS sequence"/>
</dbReference>
<reference evidence="12" key="1">
    <citation type="submission" date="2016-06" db="EMBL/GenBank/DDBJ databases">
        <authorList>
            <person name="Petersen J."/>
            <person name="Sayavedra L."/>
        </authorList>
    </citation>
    <scope>NUCLEOTIDE SEQUENCE [LARGE SCALE GENOMIC DNA]</scope>
    <source>
        <strain evidence="12">BazSymA</strain>
    </source>
</reference>
<organism evidence="11 12">
    <name type="scientific">Bathymodiolus azoricus thioautotrophic gill symbiont</name>
    <dbReference type="NCBI Taxonomy" id="235205"/>
    <lineage>
        <taxon>Bacteria</taxon>
        <taxon>Pseudomonadati</taxon>
        <taxon>Pseudomonadota</taxon>
        <taxon>Gammaproteobacteria</taxon>
        <taxon>sulfur-oxidizing symbionts</taxon>
    </lineage>
</organism>
<keyword evidence="7 8" id="KW-0961">Cell wall biogenesis/degradation</keyword>
<keyword evidence="3 7" id="KW-0963">Cytoplasm</keyword>
<keyword evidence="7 8" id="KW-0131">Cell cycle</keyword>
<dbReference type="OrthoDB" id="9809796at2"/>
<protein>
    <recommendedName>
        <fullName evidence="7 8">UDP-N-acetylmuramoylalanine--D-glutamate ligase</fullName>
        <ecNumber evidence="7 8">6.3.2.9</ecNumber>
    </recommendedName>
    <alternativeName>
        <fullName evidence="7">D-glutamic acid-adding enzyme</fullName>
    </alternativeName>
    <alternativeName>
        <fullName evidence="7">UDP-N-acetylmuramoyl-L-alanyl-D-glutamate synthetase</fullName>
    </alternativeName>
</protein>
<dbReference type="EMBL" id="CDSC02000319">
    <property type="protein sequence ID" value="SEH91426.1"/>
    <property type="molecule type" value="Genomic_DNA"/>
</dbReference>
<evidence type="ECO:0000256" key="5">
    <source>
        <dbReference type="ARBA" id="ARBA00022741"/>
    </source>
</evidence>
<dbReference type="GO" id="GO:0071555">
    <property type="term" value="P:cell wall organization"/>
    <property type="evidence" value="ECO:0007669"/>
    <property type="project" value="UniProtKB-KW"/>
</dbReference>
<evidence type="ECO:0000256" key="6">
    <source>
        <dbReference type="ARBA" id="ARBA00022840"/>
    </source>
</evidence>
<dbReference type="RefSeq" id="WP_090716733.1">
    <property type="nucleotide sequence ID" value="NZ_CAESAP020000296.1"/>
</dbReference>
<comment type="similarity">
    <text evidence="7">Belongs to the MurCDEF family.</text>
</comment>
<dbReference type="GO" id="GO:0005737">
    <property type="term" value="C:cytoplasm"/>
    <property type="evidence" value="ECO:0007669"/>
    <property type="project" value="UniProtKB-SubCell"/>
</dbReference>
<dbReference type="Pfam" id="PF08245">
    <property type="entry name" value="Mur_ligase_M"/>
    <property type="match status" value="1"/>
</dbReference>
<dbReference type="NCBIfam" id="TIGR01087">
    <property type="entry name" value="murD"/>
    <property type="match status" value="1"/>
</dbReference>
<dbReference type="InterPro" id="IPR036615">
    <property type="entry name" value="Mur_ligase_C_dom_sf"/>
</dbReference>
<proteinExistence type="inferred from homology"/>
<sequence>MKLILGLGKTGVSIARFLTKQQVAFRVADNRNTPPFLSQFKSQFNTENLFLGDWKPELLNNIDEVIISPGVAQSETIVILARANNIPIISDIALFSRHAQAPIIGITGSNGKSTVTQLLGEMIANDGKKVTIGGNIGKPALDCLSDKVDYYVLELSSYQLDYTQNLELLTGVVLNITPDHLDRYPSFEHYAKSKLSLYQYCQHPVINADEPLTSTIDNAKYFGTDMPKKDSDFGTVICHGSCYILKGDDPLMDVDDMLLIGQHNIVNVLAALALGEQIGLNTDSMITTIKIFKGLEHRLEWITKKQNINYYNDSKATNAIAAITALNALIDKYKNIVLIAGGIKKQEDYSALFELIDNNISNVVLIGQSAKELGNNIYTAKVTYANSMEAAVNTASTLIDSGAILLSPACASFDMFDDFEQRGWVFKNAVLAIL</sequence>
<feature type="binding site" evidence="7">
    <location>
        <begin position="108"/>
        <end position="114"/>
    </location>
    <ligand>
        <name>ATP</name>
        <dbReference type="ChEBI" id="CHEBI:30616"/>
    </ligand>
</feature>
<evidence type="ECO:0000256" key="1">
    <source>
        <dbReference type="ARBA" id="ARBA00004496"/>
    </source>
</evidence>
<evidence type="ECO:0000256" key="8">
    <source>
        <dbReference type="RuleBase" id="RU003664"/>
    </source>
</evidence>
<dbReference type="InterPro" id="IPR005762">
    <property type="entry name" value="MurD"/>
</dbReference>
<dbReference type="GO" id="GO:0051301">
    <property type="term" value="P:cell division"/>
    <property type="evidence" value="ECO:0007669"/>
    <property type="project" value="UniProtKB-KW"/>
</dbReference>
<dbReference type="Gene3D" id="3.40.50.720">
    <property type="entry name" value="NAD(P)-binding Rossmann-like Domain"/>
    <property type="match status" value="1"/>
</dbReference>
<evidence type="ECO:0000256" key="7">
    <source>
        <dbReference type="HAMAP-Rule" id="MF_00639"/>
    </source>
</evidence>
<keyword evidence="7 8" id="KW-0573">Peptidoglycan synthesis</keyword>
<comment type="catalytic activity">
    <reaction evidence="7 8">
        <text>UDP-N-acetyl-alpha-D-muramoyl-L-alanine + D-glutamate + ATP = UDP-N-acetyl-alpha-D-muramoyl-L-alanyl-D-glutamate + ADP + phosphate + H(+)</text>
        <dbReference type="Rhea" id="RHEA:16429"/>
        <dbReference type="ChEBI" id="CHEBI:15378"/>
        <dbReference type="ChEBI" id="CHEBI:29986"/>
        <dbReference type="ChEBI" id="CHEBI:30616"/>
        <dbReference type="ChEBI" id="CHEBI:43474"/>
        <dbReference type="ChEBI" id="CHEBI:83898"/>
        <dbReference type="ChEBI" id="CHEBI:83900"/>
        <dbReference type="ChEBI" id="CHEBI:456216"/>
        <dbReference type="EC" id="6.3.2.9"/>
    </reaction>
</comment>
<evidence type="ECO:0000313" key="12">
    <source>
        <dbReference type="Proteomes" id="UP000198988"/>
    </source>
</evidence>
<evidence type="ECO:0000256" key="2">
    <source>
        <dbReference type="ARBA" id="ARBA00004752"/>
    </source>
</evidence>
<dbReference type="AlphaFoldDB" id="A0A1H6LRV4"/>
<dbReference type="InterPro" id="IPR004101">
    <property type="entry name" value="Mur_ligase_C"/>
</dbReference>